<gene>
    <name evidence="1" type="ORF">CEP50_06075</name>
</gene>
<dbReference type="RefSeq" id="WP_106112957.1">
    <property type="nucleotide sequence ID" value="NZ_PVSR01000005.1"/>
</dbReference>
<organism evidence="1 2">
    <name type="scientific">Actinopolyspora mortivallis</name>
    <dbReference type="NCBI Taxonomy" id="33906"/>
    <lineage>
        <taxon>Bacteria</taxon>
        <taxon>Bacillati</taxon>
        <taxon>Actinomycetota</taxon>
        <taxon>Actinomycetes</taxon>
        <taxon>Actinopolysporales</taxon>
        <taxon>Actinopolysporaceae</taxon>
        <taxon>Actinopolyspora</taxon>
    </lineage>
</organism>
<dbReference type="AlphaFoldDB" id="A0A2T0GYK8"/>
<comment type="caution">
    <text evidence="1">The sequence shown here is derived from an EMBL/GenBank/DDBJ whole genome shotgun (WGS) entry which is preliminary data.</text>
</comment>
<accession>A0A2T0GYK8</accession>
<reference evidence="1 2" key="1">
    <citation type="submission" date="2018-03" db="EMBL/GenBank/DDBJ databases">
        <title>Actinopolyspora mortivallis from Sahara, screening for active biomolecules.</title>
        <authorList>
            <person name="Selama O."/>
            <person name="Wellington E.M.H."/>
            <person name="Hacene H."/>
        </authorList>
    </citation>
    <scope>NUCLEOTIDE SEQUENCE [LARGE SCALE GENOMIC DNA]</scope>
    <source>
        <strain evidence="1 2">M5A</strain>
    </source>
</reference>
<evidence type="ECO:0008006" key="3">
    <source>
        <dbReference type="Google" id="ProtNLM"/>
    </source>
</evidence>
<sequence>MPFNTTAFELRSDISDILCSWASLIVDTRRVSRPERTVPSVSGFLLTHLDWLAEHEVGAELSAETAGLVERARRILSSEKVHAFAVGSCPERACTGTLRASVHPDTPGRLSEVRCTVERTHRWAESEWLRLGERVSGESGRTRRPMWLGVAEITRMWNVSRGSVYRLASERSWRRCSRGRKTYYHSDDVAETMRDRVSRS</sequence>
<dbReference type="Proteomes" id="UP000239352">
    <property type="component" value="Unassembled WGS sequence"/>
</dbReference>
<protein>
    <recommendedName>
        <fullName evidence="3">Helix-turn-helix domain-containing protein</fullName>
    </recommendedName>
</protein>
<name>A0A2T0GYK8_ACTMO</name>
<evidence type="ECO:0000313" key="2">
    <source>
        <dbReference type="Proteomes" id="UP000239352"/>
    </source>
</evidence>
<keyword evidence="2" id="KW-1185">Reference proteome</keyword>
<dbReference type="EMBL" id="PVSR01000005">
    <property type="protein sequence ID" value="PRW64202.1"/>
    <property type="molecule type" value="Genomic_DNA"/>
</dbReference>
<proteinExistence type="predicted"/>
<dbReference type="InParanoid" id="A0A2T0GYK8"/>
<evidence type="ECO:0000313" key="1">
    <source>
        <dbReference type="EMBL" id="PRW64202.1"/>
    </source>
</evidence>